<dbReference type="Pfam" id="PF07715">
    <property type="entry name" value="Plug"/>
    <property type="match status" value="1"/>
</dbReference>
<feature type="chain" id="PRO_5039930959" evidence="7">
    <location>
        <begin position="20"/>
        <end position="1114"/>
    </location>
</feature>
<feature type="signal peptide" evidence="7">
    <location>
        <begin position="1"/>
        <end position="19"/>
    </location>
</feature>
<dbReference type="InterPro" id="IPR013784">
    <property type="entry name" value="Carb-bd-like_fold"/>
</dbReference>
<feature type="domain" description="TonB-dependent receptor plug" evidence="8">
    <location>
        <begin position="128"/>
        <end position="232"/>
    </location>
</feature>
<proteinExistence type="predicted"/>
<keyword evidence="10" id="KW-0675">Receptor</keyword>
<keyword evidence="4" id="KW-0812">Transmembrane</keyword>
<dbReference type="GO" id="GO:0009279">
    <property type="term" value="C:cell outer membrane"/>
    <property type="evidence" value="ECO:0007669"/>
    <property type="project" value="UniProtKB-SubCell"/>
</dbReference>
<keyword evidence="6" id="KW-0998">Cell outer membrane</keyword>
<dbReference type="GO" id="GO:0015344">
    <property type="term" value="F:siderophore uptake transmembrane transporter activity"/>
    <property type="evidence" value="ECO:0007669"/>
    <property type="project" value="TreeGrafter"/>
</dbReference>
<evidence type="ECO:0000256" key="5">
    <source>
        <dbReference type="ARBA" id="ARBA00023136"/>
    </source>
</evidence>
<dbReference type="KEGG" id="orp:MOP44_07560"/>
<dbReference type="InterPro" id="IPR039426">
    <property type="entry name" value="TonB-dep_rcpt-like"/>
</dbReference>
<organism evidence="10 11">
    <name type="scientific">Occallatibacter riparius</name>
    <dbReference type="NCBI Taxonomy" id="1002689"/>
    <lineage>
        <taxon>Bacteria</taxon>
        <taxon>Pseudomonadati</taxon>
        <taxon>Acidobacteriota</taxon>
        <taxon>Terriglobia</taxon>
        <taxon>Terriglobales</taxon>
        <taxon>Acidobacteriaceae</taxon>
        <taxon>Occallatibacter</taxon>
    </lineage>
</organism>
<dbReference type="InterPro" id="IPR037066">
    <property type="entry name" value="Plug_dom_sf"/>
</dbReference>
<dbReference type="InterPro" id="IPR057601">
    <property type="entry name" value="Oar-like_b-barrel"/>
</dbReference>
<evidence type="ECO:0000256" key="1">
    <source>
        <dbReference type="ARBA" id="ARBA00004571"/>
    </source>
</evidence>
<dbReference type="Gene3D" id="2.40.170.20">
    <property type="entry name" value="TonB-dependent receptor, beta-barrel domain"/>
    <property type="match status" value="1"/>
</dbReference>
<evidence type="ECO:0000256" key="4">
    <source>
        <dbReference type="ARBA" id="ARBA00022692"/>
    </source>
</evidence>
<comment type="subcellular location">
    <subcellularLocation>
        <location evidence="1">Cell outer membrane</location>
        <topology evidence="1">Multi-pass membrane protein</topology>
    </subcellularLocation>
</comment>
<evidence type="ECO:0000256" key="3">
    <source>
        <dbReference type="ARBA" id="ARBA00022452"/>
    </source>
</evidence>
<dbReference type="InterPro" id="IPR012910">
    <property type="entry name" value="Plug_dom"/>
</dbReference>
<keyword evidence="11" id="KW-1185">Reference proteome</keyword>
<keyword evidence="7" id="KW-0732">Signal</keyword>
<keyword evidence="5" id="KW-0472">Membrane</keyword>
<dbReference type="GO" id="GO:0030246">
    <property type="term" value="F:carbohydrate binding"/>
    <property type="evidence" value="ECO:0007669"/>
    <property type="project" value="InterPro"/>
</dbReference>
<dbReference type="GO" id="GO:0044718">
    <property type="term" value="P:siderophore transmembrane transport"/>
    <property type="evidence" value="ECO:0007669"/>
    <property type="project" value="TreeGrafter"/>
</dbReference>
<gene>
    <name evidence="10" type="ORF">MOP44_07560</name>
</gene>
<evidence type="ECO:0000256" key="7">
    <source>
        <dbReference type="SAM" id="SignalP"/>
    </source>
</evidence>
<dbReference type="PANTHER" id="PTHR30069:SF46">
    <property type="entry name" value="OAR PROTEIN"/>
    <property type="match status" value="1"/>
</dbReference>
<evidence type="ECO:0000259" key="9">
    <source>
        <dbReference type="Pfam" id="PF25183"/>
    </source>
</evidence>
<evidence type="ECO:0000259" key="8">
    <source>
        <dbReference type="Pfam" id="PF07715"/>
    </source>
</evidence>
<dbReference type="Pfam" id="PF13620">
    <property type="entry name" value="CarboxypepD_reg"/>
    <property type="match status" value="1"/>
</dbReference>
<keyword evidence="2" id="KW-0813">Transport</keyword>
<evidence type="ECO:0000256" key="6">
    <source>
        <dbReference type="ARBA" id="ARBA00023237"/>
    </source>
</evidence>
<dbReference type="AlphaFoldDB" id="A0A9J7BT77"/>
<dbReference type="Gene3D" id="2.170.130.10">
    <property type="entry name" value="TonB-dependent receptor, plug domain"/>
    <property type="match status" value="1"/>
</dbReference>
<name>A0A9J7BT77_9BACT</name>
<protein>
    <submittedName>
        <fullName evidence="10">TonB-dependent receptor</fullName>
    </submittedName>
</protein>
<dbReference type="InterPro" id="IPR036942">
    <property type="entry name" value="Beta-barrel_TonB_sf"/>
</dbReference>
<dbReference type="SUPFAM" id="SSF49452">
    <property type="entry name" value="Starch-binding domain-like"/>
    <property type="match status" value="1"/>
</dbReference>
<evidence type="ECO:0000313" key="10">
    <source>
        <dbReference type="EMBL" id="UWZ85793.1"/>
    </source>
</evidence>
<dbReference type="PANTHER" id="PTHR30069">
    <property type="entry name" value="TONB-DEPENDENT OUTER MEMBRANE RECEPTOR"/>
    <property type="match status" value="1"/>
</dbReference>
<dbReference type="SUPFAM" id="SSF56935">
    <property type="entry name" value="Porins"/>
    <property type="match status" value="1"/>
</dbReference>
<dbReference type="RefSeq" id="WP_260795396.1">
    <property type="nucleotide sequence ID" value="NZ_CP093313.1"/>
</dbReference>
<dbReference type="Pfam" id="PF25183">
    <property type="entry name" value="OMP_b-brl_4"/>
    <property type="match status" value="1"/>
</dbReference>
<dbReference type="Gene3D" id="2.60.40.1120">
    <property type="entry name" value="Carboxypeptidase-like, regulatory domain"/>
    <property type="match status" value="1"/>
</dbReference>
<keyword evidence="3" id="KW-1134">Transmembrane beta strand</keyword>
<feature type="domain" description="TonB-dependent transporter Oar-like beta-barrel" evidence="9">
    <location>
        <begin position="238"/>
        <end position="1107"/>
    </location>
</feature>
<reference evidence="10" key="1">
    <citation type="submission" date="2021-04" db="EMBL/GenBank/DDBJ databases">
        <title>Phylogenetic analysis of Acidobacteriaceae.</title>
        <authorList>
            <person name="Qiu L."/>
            <person name="Zhang Q."/>
        </authorList>
    </citation>
    <scope>NUCLEOTIDE SEQUENCE</scope>
    <source>
        <strain evidence="10">DSM 25168</strain>
    </source>
</reference>
<dbReference type="Proteomes" id="UP001059380">
    <property type="component" value="Chromosome"/>
</dbReference>
<sequence>MVIASVLAMVLALGARWGAAQELSATLSGTVTDATGAVIPHATVTVTANGVNGAQRVVTADDSGNYVVTTLPAGTYTVSVASNGFAKWEAKSVVLNVAEKRGLNIQLKPGAESATVTVEANSVSVDTETAAQAGTITGEQIEGLELAGRNFQQLVTLQPGVVNQMGDETGAGNTAMSVNGARTTANNWTIDGADINDSGSNGTVINAPNVDAIQEFTLQRGNYDAGYGRSGGGQILVATKSGTSTFHGNAYEFVRNTALDANEWFNKRAQVANGEPNKNPVNHHNVYGFTIGGPVFIPKLYNTNKTKTFFFYSEEWRKQSTPGGDSMPAASQDMLAGKVAGKFTGGAPGCTTYDAATDTTTISPSCYSANSKVYLDNVFSKYPANDGANYTFAYSAQNNFRDDIVRVDHYFNEKIHFYARYMNDDMPVDNPEGLWAGSNYPGLVDTLVNSPGKNVVGNLTWAINPKVVNEFEFVWSQGTYFSAIKSGQFATSSTVNSALTNQWEPDPYGKVPAISITGVTGFNAGSAPWNERNLDRTYFDNLAINLGKHTVRFGFQIQQMVKTENAVNGEPNFSFNSWGDFLVGNVASFTQTLPDIVPDLHFTNSEIYAQDDWKVTPRLTLNLGLRWSRLPSVTDVKNTLSNFDPDLYSAKLSPQINTNSAYTDPNAGNFVPGQSVSGMELLPATYTNGIIFPKGEACSHAQSIAPMVSCSPFGAYVNPNYNANFAPRLGFSYNLDGKGTTVVRGGFGIFYDRVLNGIWEQNAFGNPPLAQRTTIVNGAFDNIKGGATAVSYGPNGITATGDPTFKVPNYANYNLSVQRQLIPSTVLEVAYVGNQARHLLGQFDKNQPRVADRLAAGPTVSVNAIRPYLGYAGINSRAPFFTNNYNSLQVSLNHRSHGLQAGVAYTYSKDLSTQSTDRSEQATNSYDFMMDYGPSTYNTPHIFTANYVYDLPWFKGQQGFTGRVLGGWQVSGITQFVSGSNFSLSQPRDPWDPDGVNVGIGLGATRPDQIAKVHMPKKVDAWFTKESFAPAVYHFGSESKGSLLGPGYNNWDLAAIKNIKLVERLNFQLRGEFFNAFNHESFSSVDTSTADGSFGQVTAGHSPRRIQLGAKLNF</sequence>
<evidence type="ECO:0000256" key="2">
    <source>
        <dbReference type="ARBA" id="ARBA00022448"/>
    </source>
</evidence>
<dbReference type="EMBL" id="CP093313">
    <property type="protein sequence ID" value="UWZ85793.1"/>
    <property type="molecule type" value="Genomic_DNA"/>
</dbReference>
<accession>A0A9J7BT77</accession>
<evidence type="ECO:0000313" key="11">
    <source>
        <dbReference type="Proteomes" id="UP001059380"/>
    </source>
</evidence>